<evidence type="ECO:0000313" key="1">
    <source>
        <dbReference type="EMBL" id="RDW59269.1"/>
    </source>
</evidence>
<sequence>MEHLLLRPTGYLERFNIARYYVKFYNKVQVAVTYIAPTAILPASRSNPEGFKTLVYSALA</sequence>
<reference evidence="1 2" key="1">
    <citation type="journal article" date="2018" name="IMA Fungus">
        <title>IMA Genome-F 9: Draft genome sequence of Annulohypoxylon stygium, Aspergillus mulundensis, Berkeleyomyces basicola (syn. Thielaviopsis basicola), Ceratocystis smalleyi, two Cercospora beticola strains, Coleophoma cylindrospora, Fusarium fracticaudum, Phialophora cf. hyalina, and Morchella septimelata.</title>
        <authorList>
            <person name="Wingfield B.D."/>
            <person name="Bills G.F."/>
            <person name="Dong Y."/>
            <person name="Huang W."/>
            <person name="Nel W.J."/>
            <person name="Swalarsk-Parry B.S."/>
            <person name="Vaghefi N."/>
            <person name="Wilken P.M."/>
            <person name="An Z."/>
            <person name="de Beer Z.W."/>
            <person name="De Vos L."/>
            <person name="Chen L."/>
            <person name="Duong T.A."/>
            <person name="Gao Y."/>
            <person name="Hammerbacher A."/>
            <person name="Kikkert J.R."/>
            <person name="Li Y."/>
            <person name="Li H."/>
            <person name="Li K."/>
            <person name="Li Q."/>
            <person name="Liu X."/>
            <person name="Ma X."/>
            <person name="Naidoo K."/>
            <person name="Pethybridge S.J."/>
            <person name="Sun J."/>
            <person name="Steenkamp E.T."/>
            <person name="van der Nest M.A."/>
            <person name="van Wyk S."/>
            <person name="Wingfield M.J."/>
            <person name="Xiong C."/>
            <person name="Yue Q."/>
            <person name="Zhang X."/>
        </authorList>
    </citation>
    <scope>NUCLEOTIDE SEQUENCE [LARGE SCALE GENOMIC DNA]</scope>
    <source>
        <strain evidence="1 2">BP5796</strain>
    </source>
</reference>
<proteinExistence type="predicted"/>
<comment type="caution">
    <text evidence="1">The sequence shown here is derived from an EMBL/GenBank/DDBJ whole genome shotgun (WGS) entry which is preliminary data.</text>
</comment>
<dbReference type="Proteomes" id="UP000256328">
    <property type="component" value="Unassembled WGS sequence"/>
</dbReference>
<name>A0A3D8QBX0_9HELO</name>
<dbReference type="AlphaFoldDB" id="A0A3D8QBX0"/>
<accession>A0A3D8QBX0</accession>
<dbReference type="OrthoDB" id="2150604at2759"/>
<gene>
    <name evidence="1" type="ORF">BP5796_12193</name>
</gene>
<organism evidence="1 2">
    <name type="scientific">Coleophoma crateriformis</name>
    <dbReference type="NCBI Taxonomy" id="565419"/>
    <lineage>
        <taxon>Eukaryota</taxon>
        <taxon>Fungi</taxon>
        <taxon>Dikarya</taxon>
        <taxon>Ascomycota</taxon>
        <taxon>Pezizomycotina</taxon>
        <taxon>Leotiomycetes</taxon>
        <taxon>Helotiales</taxon>
        <taxon>Dermateaceae</taxon>
        <taxon>Coleophoma</taxon>
    </lineage>
</organism>
<dbReference type="EMBL" id="PDLN01000020">
    <property type="protein sequence ID" value="RDW59269.1"/>
    <property type="molecule type" value="Genomic_DNA"/>
</dbReference>
<protein>
    <submittedName>
        <fullName evidence="1">Uncharacterized protein</fullName>
    </submittedName>
</protein>
<evidence type="ECO:0000313" key="2">
    <source>
        <dbReference type="Proteomes" id="UP000256328"/>
    </source>
</evidence>
<keyword evidence="2" id="KW-1185">Reference proteome</keyword>